<dbReference type="AlphaFoldDB" id="W9DWW1"/>
<proteinExistence type="predicted"/>
<feature type="transmembrane region" description="Helical" evidence="1">
    <location>
        <begin position="43"/>
        <end position="71"/>
    </location>
</feature>
<gene>
    <name evidence="2" type="ORF">MettiDRAFT_1357</name>
</gene>
<keyword evidence="1" id="KW-0812">Transmembrane</keyword>
<dbReference type="RefSeq" id="WP_023845052.1">
    <property type="nucleotide sequence ID" value="NZ_AZAJ01000001.1"/>
</dbReference>
<dbReference type="OrthoDB" id="64860at2157"/>
<accession>W9DWW1</accession>
<comment type="caution">
    <text evidence="2">The sequence shown here is derived from an EMBL/GenBank/DDBJ whole genome shotgun (WGS) entry which is preliminary data.</text>
</comment>
<keyword evidence="3" id="KW-1185">Reference proteome</keyword>
<dbReference type="GeneID" id="96959983"/>
<keyword evidence="1" id="KW-1133">Transmembrane helix</keyword>
<evidence type="ECO:0000313" key="2">
    <source>
        <dbReference type="EMBL" id="ETA67916.1"/>
    </source>
</evidence>
<keyword evidence="1" id="KW-0472">Membrane</keyword>
<evidence type="ECO:0008006" key="4">
    <source>
        <dbReference type="Google" id="ProtNLM"/>
    </source>
</evidence>
<dbReference type="STRING" id="1090322.MettiDRAFT_1357"/>
<evidence type="ECO:0000256" key="1">
    <source>
        <dbReference type="SAM" id="Phobius"/>
    </source>
</evidence>
<reference evidence="2 3" key="1">
    <citation type="submission" date="2013-08" db="EMBL/GenBank/DDBJ databases">
        <authorList>
            <consortium name="DOE Joint Genome Institute"/>
            <person name="Eisen J."/>
            <person name="Huntemann M."/>
            <person name="Han J."/>
            <person name="Chen A."/>
            <person name="Kyrpides N."/>
            <person name="Mavromatis K."/>
            <person name="Markowitz V."/>
            <person name="Palaniappan K."/>
            <person name="Ivanova N."/>
            <person name="Schaumberg A."/>
            <person name="Pati A."/>
            <person name="Liolios K."/>
            <person name="Nordberg H.P."/>
            <person name="Cantor M.N."/>
            <person name="Hua S.X."/>
            <person name="Woyke T."/>
        </authorList>
    </citation>
    <scope>NUCLEOTIDE SEQUENCE [LARGE SCALE GENOMIC DNA]</scope>
    <source>
        <strain evidence="2 3">DSM 2278</strain>
    </source>
</reference>
<dbReference type="EMBL" id="AZAJ01000001">
    <property type="protein sequence ID" value="ETA67916.1"/>
    <property type="molecule type" value="Genomic_DNA"/>
</dbReference>
<evidence type="ECO:0000313" key="3">
    <source>
        <dbReference type="Proteomes" id="UP000019483"/>
    </source>
</evidence>
<name>W9DWW1_METTI</name>
<dbReference type="Proteomes" id="UP000019483">
    <property type="component" value="Unassembled WGS sequence"/>
</dbReference>
<protein>
    <recommendedName>
        <fullName evidence="4">TM2 domain-containing protein</fullName>
    </recommendedName>
</protein>
<sequence length="91" mass="10696">MESNNEIATATEEFKPQAWRAGLYSAIYPGLGQMYNGDFNRGAFYFVLAFILIITFYFVITFFIFIVFWIYNIYQAYSYARSFSKGINKDE</sequence>
<organism evidence="2 3">
    <name type="scientific">Methanolobus tindarius DSM 2278</name>
    <dbReference type="NCBI Taxonomy" id="1090322"/>
    <lineage>
        <taxon>Archaea</taxon>
        <taxon>Methanobacteriati</taxon>
        <taxon>Methanobacteriota</taxon>
        <taxon>Stenosarchaea group</taxon>
        <taxon>Methanomicrobia</taxon>
        <taxon>Methanosarcinales</taxon>
        <taxon>Methanosarcinaceae</taxon>
        <taxon>Methanolobus</taxon>
    </lineage>
</organism>